<proteinExistence type="predicted"/>
<feature type="non-terminal residue" evidence="1">
    <location>
        <position position="50"/>
    </location>
</feature>
<sequence length="50" mass="5982">MDQIWDMVSCDIICVAQLQSQWCVWVNDSEKTQEIISVQLHMYETSYVRK</sequence>
<dbReference type="EMBL" id="LLXL01001060">
    <property type="protein sequence ID" value="PKK66690.1"/>
    <property type="molecule type" value="Genomic_DNA"/>
</dbReference>
<reference evidence="1 2" key="2">
    <citation type="submission" date="2017-10" db="EMBL/GenBank/DDBJ databases">
        <title>Extensive intraspecific genome diversity in a model arbuscular mycorrhizal fungus.</title>
        <authorList>
            <person name="Chen E.C.H."/>
            <person name="Morin E."/>
            <person name="Baudet D."/>
            <person name="Noel J."/>
            <person name="Ndikumana S."/>
            <person name="Charron P."/>
            <person name="St-Onge C."/>
            <person name="Giorgi J."/>
            <person name="Grigoriev I.V."/>
            <person name="Roux C."/>
            <person name="Martin F.M."/>
            <person name="Corradi N."/>
        </authorList>
    </citation>
    <scope>NUCLEOTIDE SEQUENCE [LARGE SCALE GENOMIC DNA]</scope>
    <source>
        <strain evidence="1 2">C2</strain>
    </source>
</reference>
<accession>A0A2N1MYL8</accession>
<protein>
    <submittedName>
        <fullName evidence="1">Uncharacterized protein</fullName>
    </submittedName>
</protein>
<gene>
    <name evidence="1" type="ORF">RhiirC2_753052</name>
</gene>
<evidence type="ECO:0000313" key="2">
    <source>
        <dbReference type="Proteomes" id="UP000233469"/>
    </source>
</evidence>
<dbReference type="Proteomes" id="UP000233469">
    <property type="component" value="Unassembled WGS sequence"/>
</dbReference>
<reference evidence="1 2" key="1">
    <citation type="submission" date="2016-04" db="EMBL/GenBank/DDBJ databases">
        <title>Genome analyses suggest a sexual origin of heterokaryosis in a supposedly ancient asexual fungus.</title>
        <authorList>
            <person name="Ropars J."/>
            <person name="Sedzielewska K."/>
            <person name="Noel J."/>
            <person name="Charron P."/>
            <person name="Farinelli L."/>
            <person name="Marton T."/>
            <person name="Kruger M."/>
            <person name="Pelin A."/>
            <person name="Brachmann A."/>
            <person name="Corradi N."/>
        </authorList>
    </citation>
    <scope>NUCLEOTIDE SEQUENCE [LARGE SCALE GENOMIC DNA]</scope>
    <source>
        <strain evidence="1 2">C2</strain>
    </source>
</reference>
<organism evidence="1 2">
    <name type="scientific">Rhizophagus irregularis</name>
    <dbReference type="NCBI Taxonomy" id="588596"/>
    <lineage>
        <taxon>Eukaryota</taxon>
        <taxon>Fungi</taxon>
        <taxon>Fungi incertae sedis</taxon>
        <taxon>Mucoromycota</taxon>
        <taxon>Glomeromycotina</taxon>
        <taxon>Glomeromycetes</taxon>
        <taxon>Glomerales</taxon>
        <taxon>Glomeraceae</taxon>
        <taxon>Rhizophagus</taxon>
    </lineage>
</organism>
<comment type="caution">
    <text evidence="1">The sequence shown here is derived from an EMBL/GenBank/DDBJ whole genome shotgun (WGS) entry which is preliminary data.</text>
</comment>
<dbReference type="AlphaFoldDB" id="A0A2N1MYL8"/>
<name>A0A2N1MYL8_9GLOM</name>
<evidence type="ECO:0000313" key="1">
    <source>
        <dbReference type="EMBL" id="PKK66690.1"/>
    </source>
</evidence>